<proteinExistence type="predicted"/>
<organism evidence="3 4">
    <name type="scientific">Rhypophila decipiens</name>
    <dbReference type="NCBI Taxonomy" id="261697"/>
    <lineage>
        <taxon>Eukaryota</taxon>
        <taxon>Fungi</taxon>
        <taxon>Dikarya</taxon>
        <taxon>Ascomycota</taxon>
        <taxon>Pezizomycotina</taxon>
        <taxon>Sordariomycetes</taxon>
        <taxon>Sordariomycetidae</taxon>
        <taxon>Sordariales</taxon>
        <taxon>Naviculisporaceae</taxon>
        <taxon>Rhypophila</taxon>
    </lineage>
</organism>
<keyword evidence="4" id="KW-1185">Reference proteome</keyword>
<dbReference type="AlphaFoldDB" id="A0AAN7B6U6"/>
<name>A0AAN7B6U6_9PEZI</name>
<protein>
    <submittedName>
        <fullName evidence="3">Uncharacterized protein</fullName>
    </submittedName>
</protein>
<feature type="region of interest" description="Disordered" evidence="2">
    <location>
        <begin position="1"/>
        <end position="104"/>
    </location>
</feature>
<reference evidence="3" key="1">
    <citation type="journal article" date="2023" name="Mol. Phylogenet. Evol.">
        <title>Genome-scale phylogeny and comparative genomics of the fungal order Sordariales.</title>
        <authorList>
            <person name="Hensen N."/>
            <person name="Bonometti L."/>
            <person name="Westerberg I."/>
            <person name="Brannstrom I.O."/>
            <person name="Guillou S."/>
            <person name="Cros-Aarteil S."/>
            <person name="Calhoun S."/>
            <person name="Haridas S."/>
            <person name="Kuo A."/>
            <person name="Mondo S."/>
            <person name="Pangilinan J."/>
            <person name="Riley R."/>
            <person name="LaButti K."/>
            <person name="Andreopoulos B."/>
            <person name="Lipzen A."/>
            <person name="Chen C."/>
            <person name="Yan M."/>
            <person name="Daum C."/>
            <person name="Ng V."/>
            <person name="Clum A."/>
            <person name="Steindorff A."/>
            <person name="Ohm R.A."/>
            <person name="Martin F."/>
            <person name="Silar P."/>
            <person name="Natvig D.O."/>
            <person name="Lalanne C."/>
            <person name="Gautier V."/>
            <person name="Ament-Velasquez S.L."/>
            <person name="Kruys A."/>
            <person name="Hutchinson M.I."/>
            <person name="Powell A.J."/>
            <person name="Barry K."/>
            <person name="Miller A.N."/>
            <person name="Grigoriev I.V."/>
            <person name="Debuchy R."/>
            <person name="Gladieux P."/>
            <person name="Hiltunen Thoren M."/>
            <person name="Johannesson H."/>
        </authorList>
    </citation>
    <scope>NUCLEOTIDE SEQUENCE</scope>
    <source>
        <strain evidence="3">PSN293</strain>
    </source>
</reference>
<comment type="caution">
    <text evidence="3">The sequence shown here is derived from an EMBL/GenBank/DDBJ whole genome shotgun (WGS) entry which is preliminary data.</text>
</comment>
<reference evidence="3" key="2">
    <citation type="submission" date="2023-05" db="EMBL/GenBank/DDBJ databases">
        <authorList>
            <consortium name="Lawrence Berkeley National Laboratory"/>
            <person name="Steindorff A."/>
            <person name="Hensen N."/>
            <person name="Bonometti L."/>
            <person name="Westerberg I."/>
            <person name="Brannstrom I.O."/>
            <person name="Guillou S."/>
            <person name="Cros-Aarteil S."/>
            <person name="Calhoun S."/>
            <person name="Haridas S."/>
            <person name="Kuo A."/>
            <person name="Mondo S."/>
            <person name="Pangilinan J."/>
            <person name="Riley R."/>
            <person name="Labutti K."/>
            <person name="Andreopoulos B."/>
            <person name="Lipzen A."/>
            <person name="Chen C."/>
            <person name="Yanf M."/>
            <person name="Daum C."/>
            <person name="Ng V."/>
            <person name="Clum A."/>
            <person name="Ohm R."/>
            <person name="Martin F."/>
            <person name="Silar P."/>
            <person name="Natvig D."/>
            <person name="Lalanne C."/>
            <person name="Gautier V."/>
            <person name="Ament-Velasquez S.L."/>
            <person name="Kruys A."/>
            <person name="Hutchinson M.I."/>
            <person name="Powell A.J."/>
            <person name="Barry K."/>
            <person name="Miller A.N."/>
            <person name="Grigoriev I.V."/>
            <person name="Debuchy R."/>
            <person name="Gladieux P."/>
            <person name="Thoren M.H."/>
            <person name="Johannesson H."/>
        </authorList>
    </citation>
    <scope>NUCLEOTIDE SEQUENCE</scope>
    <source>
        <strain evidence="3">PSN293</strain>
    </source>
</reference>
<gene>
    <name evidence="3" type="ORF">QBC37DRAFT_420194</name>
</gene>
<dbReference type="Proteomes" id="UP001301769">
    <property type="component" value="Unassembled WGS sequence"/>
</dbReference>
<dbReference type="EMBL" id="MU858086">
    <property type="protein sequence ID" value="KAK4214926.1"/>
    <property type="molecule type" value="Genomic_DNA"/>
</dbReference>
<keyword evidence="1" id="KW-0175">Coiled coil</keyword>
<feature type="compositionally biased region" description="Basic and acidic residues" evidence="2">
    <location>
        <begin position="27"/>
        <end position="41"/>
    </location>
</feature>
<evidence type="ECO:0000313" key="3">
    <source>
        <dbReference type="EMBL" id="KAK4214926.1"/>
    </source>
</evidence>
<evidence type="ECO:0000313" key="4">
    <source>
        <dbReference type="Proteomes" id="UP001301769"/>
    </source>
</evidence>
<feature type="coiled-coil region" evidence="1">
    <location>
        <begin position="176"/>
        <end position="210"/>
    </location>
</feature>
<feature type="compositionally biased region" description="Low complexity" evidence="2">
    <location>
        <begin position="44"/>
        <end position="53"/>
    </location>
</feature>
<accession>A0AAN7B6U6</accession>
<evidence type="ECO:0000256" key="1">
    <source>
        <dbReference type="SAM" id="Coils"/>
    </source>
</evidence>
<evidence type="ECO:0000256" key="2">
    <source>
        <dbReference type="SAM" id="MobiDB-lite"/>
    </source>
</evidence>
<sequence>MAQDLQYTPASFAVPVSSQQLASPPQGRDRPIRPQAPRRDPAVTTTPITMTKTSPVQVHPAYKPPPTMNSTPVQVHPAYKPPPTTGSAPVRVHPASRPPPQKPSLVQVDAESFTRLVQQVQSQQAVINSLVARIEILEQSRFSHFDTGASTITSSHYHLGEDSGDAYDSGDSDSPIQQLLSEISRTQEQQQQAQARQQAQQQTQQQAQQQIHQQVKVQAPSPTWALSNYVNPIPPPDQVPDMAAPPEGMKFEFALTIDNGRGYPASGPKGASMVLSAWTGPHGYRVFARRTTIVSERYTLTMCCAFNLAEKINRPPRVKEEPLTDGELPSGRNRTVRKRNNYKYDCPFRFIMRQVDKDSGLFEVRWMRGRSVAAPHNHGPDPHAMVPYQLRGFQVLIR</sequence>